<name>A0A0H2R4T1_9AGAM</name>
<evidence type="ECO:0000256" key="2">
    <source>
        <dbReference type="SAM" id="Phobius"/>
    </source>
</evidence>
<feature type="transmembrane region" description="Helical" evidence="2">
    <location>
        <begin position="94"/>
        <end position="116"/>
    </location>
</feature>
<reference evidence="3 4" key="1">
    <citation type="submission" date="2015-04" db="EMBL/GenBank/DDBJ databases">
        <title>Complete genome sequence of Schizopora paradoxa KUC8140, a cosmopolitan wood degrader in East Asia.</title>
        <authorList>
            <consortium name="DOE Joint Genome Institute"/>
            <person name="Min B."/>
            <person name="Park H."/>
            <person name="Jang Y."/>
            <person name="Kim J.-J."/>
            <person name="Kim K.H."/>
            <person name="Pangilinan J."/>
            <person name="Lipzen A."/>
            <person name="Riley R."/>
            <person name="Grigoriev I.V."/>
            <person name="Spatafora J.W."/>
            <person name="Choi I.-G."/>
        </authorList>
    </citation>
    <scope>NUCLEOTIDE SEQUENCE [LARGE SCALE GENOMIC DNA]</scope>
    <source>
        <strain evidence="3 4">KUC8140</strain>
    </source>
</reference>
<accession>A0A0H2R4T1</accession>
<keyword evidence="2" id="KW-0472">Membrane</keyword>
<protein>
    <submittedName>
        <fullName evidence="3">Uncharacterized protein</fullName>
    </submittedName>
</protein>
<evidence type="ECO:0000313" key="3">
    <source>
        <dbReference type="EMBL" id="KLO04443.1"/>
    </source>
</evidence>
<feature type="region of interest" description="Disordered" evidence="1">
    <location>
        <begin position="1"/>
        <end position="23"/>
    </location>
</feature>
<feature type="region of interest" description="Disordered" evidence="1">
    <location>
        <begin position="503"/>
        <end position="526"/>
    </location>
</feature>
<dbReference type="InParanoid" id="A0A0H2R4T1"/>
<feature type="region of interest" description="Disordered" evidence="1">
    <location>
        <begin position="249"/>
        <end position="269"/>
    </location>
</feature>
<proteinExistence type="predicted"/>
<dbReference type="EMBL" id="KQ086539">
    <property type="protein sequence ID" value="KLO04443.1"/>
    <property type="molecule type" value="Genomic_DNA"/>
</dbReference>
<sequence length="526" mass="58760">MRPRHEKTKASVPSSAKLGEARRGTSEARKMSCPYRVSVILCARTYAVWKGNKHVLALFVGTCTIAAAGAAYTVYRFVHGASVLEFRPWPDNTIYYSLIGSVLLDSHAVALCFLLYKSVLHTKAIKNKYEPDDSDSSRCSSAQCCIQNVLCARLLFHMQTARRHGLGLSTISNIHSDIRFADFEMTAVRRIGADISGSHVEDMRNSIGLSQSRDLEFIKDEACGFPLQLTWFAGKTLDDAPYMLLPPERRVRNGSQPSSIRHHEDDGEDAELQNALNPHNPMLEYWDRIRAGCVQARCSPVSADGEQIVQDVSTIDDDHVDPSKVTLIPRDFELHFSLPRKRPVKILISFEILDLKRELDAERRWWKRCKSRSPIETRTMKSAHGPSTKTRFFSPTTLTAKSLFIHAQSPFPLVPLPASEDAIGQLQQSYSSGLSQVQDDVVKDSHLQTFRLHFRAIPAFCALFFLHLRDESAPGRQTAAIQTQNGGFSSRLKITPTLQITDSSTSKRQHLRSGYASSDDGGSLGI</sequence>
<evidence type="ECO:0000313" key="4">
    <source>
        <dbReference type="Proteomes" id="UP000053477"/>
    </source>
</evidence>
<gene>
    <name evidence="3" type="ORF">SCHPADRAFT_897023</name>
</gene>
<keyword evidence="2" id="KW-0812">Transmembrane</keyword>
<organism evidence="3 4">
    <name type="scientific">Schizopora paradoxa</name>
    <dbReference type="NCBI Taxonomy" id="27342"/>
    <lineage>
        <taxon>Eukaryota</taxon>
        <taxon>Fungi</taxon>
        <taxon>Dikarya</taxon>
        <taxon>Basidiomycota</taxon>
        <taxon>Agaricomycotina</taxon>
        <taxon>Agaricomycetes</taxon>
        <taxon>Hymenochaetales</taxon>
        <taxon>Schizoporaceae</taxon>
        <taxon>Schizopora</taxon>
    </lineage>
</organism>
<feature type="transmembrane region" description="Helical" evidence="2">
    <location>
        <begin position="55"/>
        <end position="74"/>
    </location>
</feature>
<evidence type="ECO:0000256" key="1">
    <source>
        <dbReference type="SAM" id="MobiDB-lite"/>
    </source>
</evidence>
<keyword evidence="4" id="KW-1185">Reference proteome</keyword>
<keyword evidence="2" id="KW-1133">Transmembrane helix</keyword>
<dbReference type="AlphaFoldDB" id="A0A0H2R4T1"/>
<dbReference type="Proteomes" id="UP000053477">
    <property type="component" value="Unassembled WGS sequence"/>
</dbReference>